<dbReference type="EMBL" id="JAVHNR010000012">
    <property type="protein sequence ID" value="KAK6330046.1"/>
    <property type="molecule type" value="Genomic_DNA"/>
</dbReference>
<proteinExistence type="predicted"/>
<evidence type="ECO:0000313" key="1">
    <source>
        <dbReference type="EMBL" id="KAK6330046.1"/>
    </source>
</evidence>
<dbReference type="Proteomes" id="UP001313282">
    <property type="component" value="Unassembled WGS sequence"/>
</dbReference>
<evidence type="ECO:0000313" key="2">
    <source>
        <dbReference type="Proteomes" id="UP001313282"/>
    </source>
</evidence>
<gene>
    <name evidence="1" type="ORF">TWF718_003474</name>
</gene>
<organism evidence="1 2">
    <name type="scientific">Orbilia javanica</name>
    <dbReference type="NCBI Taxonomy" id="47235"/>
    <lineage>
        <taxon>Eukaryota</taxon>
        <taxon>Fungi</taxon>
        <taxon>Dikarya</taxon>
        <taxon>Ascomycota</taxon>
        <taxon>Pezizomycotina</taxon>
        <taxon>Orbiliomycetes</taxon>
        <taxon>Orbiliales</taxon>
        <taxon>Orbiliaceae</taxon>
        <taxon>Orbilia</taxon>
    </lineage>
</organism>
<sequence length="297" mass="34078">MQTPRPRPRFSRVALPIPINLRDAVMNNLRRAYLSDYEWHLKPDPDPNARVEGEQALDKFLVAETSKICKRLRITGDDVGLMANMVTDPRKWVEWYSRVDFVTSLGEYFDFERFCPEKADVLPIIYGSSAPGSKFRTTLNVIFREWIKEAIRDKREEPPVTEFRIKPLRGVDKWVISVEEPGTSILTQDDQRHPTYFLDELMECTTARDLEPTYVMSKRRGHWRCRMAVAGGDLEYGEVSASGYAGTRLAAMEEAARAIMRKLRVPIGVRDSVERRSSPAATKIRFVFAKGVGNFGR</sequence>
<accession>A0AAN8MNP4</accession>
<protein>
    <submittedName>
        <fullName evidence="1">Uncharacterized protein</fullName>
    </submittedName>
</protein>
<reference evidence="1 2" key="1">
    <citation type="submission" date="2019-10" db="EMBL/GenBank/DDBJ databases">
        <authorList>
            <person name="Palmer J.M."/>
        </authorList>
    </citation>
    <scope>NUCLEOTIDE SEQUENCE [LARGE SCALE GENOMIC DNA]</scope>
    <source>
        <strain evidence="1 2">TWF718</strain>
    </source>
</reference>
<name>A0AAN8MNP4_9PEZI</name>
<comment type="caution">
    <text evidence="1">The sequence shown here is derived from an EMBL/GenBank/DDBJ whole genome shotgun (WGS) entry which is preliminary data.</text>
</comment>
<dbReference type="AlphaFoldDB" id="A0AAN8MNP4"/>
<keyword evidence="2" id="KW-1185">Reference proteome</keyword>